<gene>
    <name evidence="1" type="ORF">PGTG_03009</name>
</gene>
<reference evidence="2" key="2">
    <citation type="journal article" date="2011" name="Proc. Natl. Acad. Sci. U.S.A.">
        <title>Obligate biotrophy features unraveled by the genomic analysis of rust fungi.</title>
        <authorList>
            <person name="Duplessis S."/>
            <person name="Cuomo C.A."/>
            <person name="Lin Y.-C."/>
            <person name="Aerts A."/>
            <person name="Tisserant E."/>
            <person name="Veneault-Fourrey C."/>
            <person name="Joly D.L."/>
            <person name="Hacquard S."/>
            <person name="Amselem J."/>
            <person name="Cantarel B.L."/>
            <person name="Chiu R."/>
            <person name="Coutinho P.M."/>
            <person name="Feau N."/>
            <person name="Field M."/>
            <person name="Frey P."/>
            <person name="Gelhaye E."/>
            <person name="Goldberg J."/>
            <person name="Grabherr M.G."/>
            <person name="Kodira C.D."/>
            <person name="Kohler A."/>
            <person name="Kuees U."/>
            <person name="Lindquist E.A."/>
            <person name="Lucas S.M."/>
            <person name="Mago R."/>
            <person name="Mauceli E."/>
            <person name="Morin E."/>
            <person name="Murat C."/>
            <person name="Pangilinan J.L."/>
            <person name="Park R."/>
            <person name="Pearson M."/>
            <person name="Quesneville H."/>
            <person name="Rouhier N."/>
            <person name="Sakthikumar S."/>
            <person name="Salamov A.A."/>
            <person name="Schmutz J."/>
            <person name="Selles B."/>
            <person name="Shapiro H."/>
            <person name="Tanguay P."/>
            <person name="Tuskan G.A."/>
            <person name="Henrissat B."/>
            <person name="Van de Peer Y."/>
            <person name="Rouze P."/>
            <person name="Ellis J.G."/>
            <person name="Dodds P.N."/>
            <person name="Schein J.E."/>
            <person name="Zhong S."/>
            <person name="Hamelin R.C."/>
            <person name="Grigoriev I.V."/>
            <person name="Szabo L.J."/>
            <person name="Martin F."/>
        </authorList>
    </citation>
    <scope>NUCLEOTIDE SEQUENCE [LARGE SCALE GENOMIC DNA]</scope>
    <source>
        <strain evidence="2">CRL 75-36-700-3 / race SCCL</strain>
    </source>
</reference>
<dbReference type="EMBL" id="DS178267">
    <property type="protein sequence ID" value="EFP77053.1"/>
    <property type="molecule type" value="Genomic_DNA"/>
</dbReference>
<dbReference type="GeneID" id="10529400"/>
<organism evidence="1 2">
    <name type="scientific">Puccinia graminis f. sp. tritici (strain CRL 75-36-700-3 / race SCCL)</name>
    <name type="common">Black stem rust fungus</name>
    <dbReference type="NCBI Taxonomy" id="418459"/>
    <lineage>
        <taxon>Eukaryota</taxon>
        <taxon>Fungi</taxon>
        <taxon>Dikarya</taxon>
        <taxon>Basidiomycota</taxon>
        <taxon>Pucciniomycotina</taxon>
        <taxon>Pucciniomycetes</taxon>
        <taxon>Pucciniales</taxon>
        <taxon>Pucciniaceae</taxon>
        <taxon>Puccinia</taxon>
    </lineage>
</organism>
<dbReference type="InParanoid" id="E3JYC8"/>
<dbReference type="HOGENOM" id="CLU_2307432_0_0_1"/>
<dbReference type="AlphaFoldDB" id="E3JYC8"/>
<dbReference type="RefSeq" id="XP_003321472.1">
    <property type="nucleotide sequence ID" value="XM_003321424.1"/>
</dbReference>
<name>E3JYC8_PUCGT</name>
<sequence length="100" mass="10853">MFAGWKEPLPEGKVDVLLCLEGNPSRRQGRCTSLAGRKPFQKARYMLAGWKETLPAGVRLKSGCEILLLNGEGDGGGASSTLLCYHNNKTTKLSLAVYIL</sequence>
<keyword evidence="2" id="KW-1185">Reference proteome</keyword>
<reference key="1">
    <citation type="submission" date="2007-01" db="EMBL/GenBank/DDBJ databases">
        <title>The Genome Sequence of Puccinia graminis f. sp. tritici Strain CRL 75-36-700-3.</title>
        <authorList>
            <consortium name="The Broad Institute Genome Sequencing Platform"/>
            <person name="Birren B."/>
            <person name="Lander E."/>
            <person name="Galagan J."/>
            <person name="Nusbaum C."/>
            <person name="Devon K."/>
            <person name="Cuomo C."/>
            <person name="Jaffe D."/>
            <person name="Butler J."/>
            <person name="Alvarez P."/>
            <person name="Gnerre S."/>
            <person name="Grabherr M."/>
            <person name="Mauceli E."/>
            <person name="Brockman W."/>
            <person name="Young S."/>
            <person name="LaButti K."/>
            <person name="Sykes S."/>
            <person name="DeCaprio D."/>
            <person name="Crawford M."/>
            <person name="Koehrsen M."/>
            <person name="Engels R."/>
            <person name="Montgomery P."/>
            <person name="Pearson M."/>
            <person name="Howarth C."/>
            <person name="Larson L."/>
            <person name="White J."/>
            <person name="Zeng Q."/>
            <person name="Kodira C."/>
            <person name="Yandava C."/>
            <person name="Alvarado L."/>
            <person name="O'Leary S."/>
            <person name="Szabo L."/>
            <person name="Dean R."/>
            <person name="Schein J."/>
        </authorList>
    </citation>
    <scope>NUCLEOTIDE SEQUENCE</scope>
    <source>
        <strain>CRL 75-36-700-3</strain>
    </source>
</reference>
<dbReference type="VEuPathDB" id="FungiDB:PGTG_03009"/>
<accession>E3JYC8</accession>
<dbReference type="Proteomes" id="UP000008783">
    <property type="component" value="Unassembled WGS sequence"/>
</dbReference>
<dbReference type="KEGG" id="pgr:PGTG_03009"/>
<evidence type="ECO:0000313" key="2">
    <source>
        <dbReference type="Proteomes" id="UP000008783"/>
    </source>
</evidence>
<protein>
    <submittedName>
        <fullName evidence="1">Uncharacterized protein</fullName>
    </submittedName>
</protein>
<proteinExistence type="predicted"/>
<evidence type="ECO:0000313" key="1">
    <source>
        <dbReference type="EMBL" id="EFP77053.1"/>
    </source>
</evidence>